<dbReference type="SMART" id="SM01395">
    <property type="entry name" value="Tbf5"/>
    <property type="match status" value="1"/>
</dbReference>
<comment type="caution">
    <text evidence="6">The sequence shown here is derived from an EMBL/GenBank/DDBJ whole genome shotgun (WGS) entry which is preliminary data.</text>
</comment>
<evidence type="ECO:0000256" key="1">
    <source>
        <dbReference type="ARBA" id="ARBA00004613"/>
    </source>
</evidence>
<evidence type="ECO:0000256" key="4">
    <source>
        <dbReference type="ARBA" id="ARBA00022729"/>
    </source>
</evidence>
<keyword evidence="4 5" id="KW-0732">Signal</keyword>
<comment type="subcellular location">
    <subcellularLocation>
        <location evidence="1 5">Secreted</location>
    </subcellularLocation>
</comment>
<dbReference type="GO" id="GO:0006367">
    <property type="term" value="P:transcription initiation at RNA polymerase II promoter"/>
    <property type="evidence" value="ECO:0007669"/>
    <property type="project" value="InterPro"/>
</dbReference>
<dbReference type="Proteomes" id="UP000709295">
    <property type="component" value="Unassembled WGS sequence"/>
</dbReference>
<dbReference type="InterPro" id="IPR031825">
    <property type="entry name" value="RXLR"/>
</dbReference>
<evidence type="ECO:0000313" key="7">
    <source>
        <dbReference type="Proteomes" id="UP000709295"/>
    </source>
</evidence>
<gene>
    <name evidence="6" type="ORF">JG688_00012881</name>
</gene>
<accession>A0A8J5M1M8</accession>
<feature type="signal peptide" evidence="5">
    <location>
        <begin position="1"/>
        <end position="20"/>
    </location>
</feature>
<dbReference type="AlphaFoldDB" id="A0A8J5M1M8"/>
<dbReference type="EMBL" id="JAENGY010001034">
    <property type="protein sequence ID" value="KAG6953324.1"/>
    <property type="molecule type" value="Genomic_DNA"/>
</dbReference>
<evidence type="ECO:0000256" key="5">
    <source>
        <dbReference type="RuleBase" id="RU367124"/>
    </source>
</evidence>
<dbReference type="Pfam" id="PF16810">
    <property type="entry name" value="RXLR"/>
    <property type="match status" value="1"/>
</dbReference>
<evidence type="ECO:0000256" key="3">
    <source>
        <dbReference type="ARBA" id="ARBA00022525"/>
    </source>
</evidence>
<dbReference type="Pfam" id="PF06331">
    <property type="entry name" value="Tfb5"/>
    <property type="match status" value="1"/>
</dbReference>
<sequence>MRRYSVVVLITVVVLVTSEALSAGKLHNQLKPSELTSQKTRPSHGFLRAVSTAGGDDEERDMLGSKIYLQLSKLAKKANMKELSQNLKHKSWRVSGENPQTLFQKNIVKWKGKPDSDLMGDAEFIRYKAMPTANKGVLVKWYVTYSSMDELADPATKQYLLHLNETAVQQRFVIEDLDDTHLFIVPDLKVIAFIEKKMDEWNEKNTYQPPTQ</sequence>
<dbReference type="PANTHER" id="PTHR28580:SF1">
    <property type="entry name" value="GENERAL TRANSCRIPTION FACTOR IIH SUBUNIT 5"/>
    <property type="match status" value="1"/>
</dbReference>
<proteinExistence type="inferred from homology"/>
<name>A0A8J5M1M8_9STRA</name>
<comment type="domain">
    <text evidence="5">The RxLR-dEER motif acts to carry the protein into the host cell cytoplasm through binding to cell surface phosphatidylinositol-3-phosphate.</text>
</comment>
<comment type="function">
    <text evidence="5">Effector that suppresses plant defense responses during pathogen infection.</text>
</comment>
<dbReference type="GO" id="GO:0006294">
    <property type="term" value="P:nucleotide-excision repair, preincision complex assembly"/>
    <property type="evidence" value="ECO:0007669"/>
    <property type="project" value="TreeGrafter"/>
</dbReference>
<keyword evidence="3 5" id="KW-0964">Secreted</keyword>
<comment type="similarity">
    <text evidence="2 5">Belongs to the RxLR effector family.</text>
</comment>
<evidence type="ECO:0000256" key="2">
    <source>
        <dbReference type="ARBA" id="ARBA00010400"/>
    </source>
</evidence>
<organism evidence="6 7">
    <name type="scientific">Phytophthora aleatoria</name>
    <dbReference type="NCBI Taxonomy" id="2496075"/>
    <lineage>
        <taxon>Eukaryota</taxon>
        <taxon>Sar</taxon>
        <taxon>Stramenopiles</taxon>
        <taxon>Oomycota</taxon>
        <taxon>Peronosporomycetes</taxon>
        <taxon>Peronosporales</taxon>
        <taxon>Peronosporaceae</taxon>
        <taxon>Phytophthora</taxon>
    </lineage>
</organism>
<evidence type="ECO:0000313" key="6">
    <source>
        <dbReference type="EMBL" id="KAG6953324.1"/>
    </source>
</evidence>
<feature type="chain" id="PRO_5045006699" description="RxLR effector protein" evidence="5">
    <location>
        <begin position="21"/>
        <end position="212"/>
    </location>
</feature>
<reference evidence="6" key="1">
    <citation type="submission" date="2021-01" db="EMBL/GenBank/DDBJ databases">
        <title>Phytophthora aleatoria, a newly-described species from Pinus radiata is distinct from Phytophthora cactorum isolates based on comparative genomics.</title>
        <authorList>
            <person name="Mcdougal R."/>
            <person name="Panda P."/>
            <person name="Williams N."/>
            <person name="Studholme D.J."/>
        </authorList>
    </citation>
    <scope>NUCLEOTIDE SEQUENCE</scope>
    <source>
        <strain evidence="6">NZFS 4037</strain>
    </source>
</reference>
<dbReference type="PANTHER" id="PTHR28580">
    <property type="entry name" value="GENERAL TRANSCRIPTION FACTOR IIH SUBUNIT 5"/>
    <property type="match status" value="1"/>
</dbReference>
<dbReference type="InterPro" id="IPR009400">
    <property type="entry name" value="TFIIH_TTDA/Tfb5"/>
</dbReference>
<dbReference type="GO" id="GO:0005675">
    <property type="term" value="C:transcription factor TFIIH holo complex"/>
    <property type="evidence" value="ECO:0007669"/>
    <property type="project" value="TreeGrafter"/>
</dbReference>
<protein>
    <recommendedName>
        <fullName evidence="5">RxLR effector protein</fullName>
    </recommendedName>
</protein>
<dbReference type="GO" id="GO:0000439">
    <property type="term" value="C:transcription factor TFIIH core complex"/>
    <property type="evidence" value="ECO:0007669"/>
    <property type="project" value="InterPro"/>
</dbReference>
<keyword evidence="7" id="KW-1185">Reference proteome</keyword>